<accession>A0A4Y9FT23</accession>
<organism evidence="1 2">
    <name type="scientific">Streptococcus acidominimus</name>
    <dbReference type="NCBI Taxonomy" id="1326"/>
    <lineage>
        <taxon>Bacteria</taxon>
        <taxon>Bacillati</taxon>
        <taxon>Bacillota</taxon>
        <taxon>Bacilli</taxon>
        <taxon>Lactobacillales</taxon>
        <taxon>Streptococcaceae</taxon>
        <taxon>Streptococcus</taxon>
    </lineage>
</organism>
<dbReference type="Proteomes" id="UP000297747">
    <property type="component" value="Unassembled WGS sequence"/>
</dbReference>
<gene>
    <name evidence="1" type="ORF">E4U01_01640</name>
</gene>
<evidence type="ECO:0000313" key="2">
    <source>
        <dbReference type="Proteomes" id="UP000297747"/>
    </source>
</evidence>
<proteinExistence type="predicted"/>
<comment type="caution">
    <text evidence="1">The sequence shown here is derived from an EMBL/GenBank/DDBJ whole genome shotgun (WGS) entry which is preliminary data.</text>
</comment>
<name>A0A4Y9FT23_STRAI</name>
<protein>
    <submittedName>
        <fullName evidence="1">Uncharacterized protein</fullName>
    </submittedName>
</protein>
<dbReference type="AlphaFoldDB" id="A0A4Y9FT23"/>
<evidence type="ECO:0000313" key="1">
    <source>
        <dbReference type="EMBL" id="TFU31673.1"/>
    </source>
</evidence>
<dbReference type="EMBL" id="SPQA01000003">
    <property type="protein sequence ID" value="TFU31673.1"/>
    <property type="molecule type" value="Genomic_DNA"/>
</dbReference>
<reference evidence="1 2" key="1">
    <citation type="submission" date="2019-03" db="EMBL/GenBank/DDBJ databases">
        <title>Diversity of the mouse oral microbiome.</title>
        <authorList>
            <person name="Joseph S."/>
            <person name="Aduse-Opoku J."/>
            <person name="Curtis M."/>
            <person name="Wade W."/>
            <person name="Hashim A."/>
        </authorList>
    </citation>
    <scope>NUCLEOTIDE SEQUENCE [LARGE SCALE GENOMIC DNA]</scope>
    <source>
        <strain evidence="1 2">HT4</strain>
    </source>
</reference>
<sequence length="73" mass="8200">MGRRESLSRKIGCLFCSPIYKRTNGVESLVTATDVPTMKVNPQKWQGSPVVWRNIYAPGRDQVTGAIIECFIK</sequence>
<dbReference type="RefSeq" id="WP_135052225.1">
    <property type="nucleotide sequence ID" value="NZ_JADGLI010000003.1"/>
</dbReference>